<keyword evidence="8" id="KW-1185">Reference proteome</keyword>
<protein>
    <submittedName>
        <fullName evidence="7">ABC transporter G family member 22-like</fullName>
    </submittedName>
</protein>
<keyword evidence="5 6" id="KW-0472">Membrane</keyword>
<reference evidence="7 8" key="1">
    <citation type="submission" date="2023-10" db="EMBL/GenBank/DDBJ databases">
        <title>Chromosome-scale genome assembly provides insights into flower coloration mechanisms of Canna indica.</title>
        <authorList>
            <person name="Li C."/>
        </authorList>
    </citation>
    <scope>NUCLEOTIDE SEQUENCE [LARGE SCALE GENOMIC DNA]</scope>
    <source>
        <tissue evidence="7">Flower</tissue>
    </source>
</reference>
<accession>A0AAQ3QS41</accession>
<dbReference type="InterPro" id="IPR050352">
    <property type="entry name" value="ABCG_transporters"/>
</dbReference>
<name>A0AAQ3QS41_9LILI</name>
<feature type="transmembrane region" description="Helical" evidence="6">
    <location>
        <begin position="69"/>
        <end position="88"/>
    </location>
</feature>
<dbReference type="GO" id="GO:0016020">
    <property type="term" value="C:membrane"/>
    <property type="evidence" value="ECO:0007669"/>
    <property type="project" value="UniProtKB-SubCell"/>
</dbReference>
<evidence type="ECO:0000256" key="6">
    <source>
        <dbReference type="SAM" id="Phobius"/>
    </source>
</evidence>
<keyword evidence="3 6" id="KW-0812">Transmembrane</keyword>
<evidence type="ECO:0000313" key="7">
    <source>
        <dbReference type="EMBL" id="WOL18540.1"/>
    </source>
</evidence>
<comment type="subcellular location">
    <subcellularLocation>
        <location evidence="1">Membrane</location>
        <topology evidence="1">Multi-pass membrane protein</topology>
    </subcellularLocation>
</comment>
<dbReference type="EMBL" id="CP136898">
    <property type="protein sequence ID" value="WOL18540.1"/>
    <property type="molecule type" value="Genomic_DNA"/>
</dbReference>
<keyword evidence="4 6" id="KW-1133">Transmembrane helix</keyword>
<dbReference type="PANTHER" id="PTHR48041">
    <property type="entry name" value="ABC TRANSPORTER G FAMILY MEMBER 28"/>
    <property type="match status" value="1"/>
</dbReference>
<dbReference type="GO" id="GO:0042626">
    <property type="term" value="F:ATPase-coupled transmembrane transporter activity"/>
    <property type="evidence" value="ECO:0007669"/>
    <property type="project" value="TreeGrafter"/>
</dbReference>
<dbReference type="AlphaFoldDB" id="A0AAQ3QS41"/>
<proteinExistence type="predicted"/>
<keyword evidence="2" id="KW-0813">Transport</keyword>
<evidence type="ECO:0000256" key="2">
    <source>
        <dbReference type="ARBA" id="ARBA00022448"/>
    </source>
</evidence>
<evidence type="ECO:0000256" key="1">
    <source>
        <dbReference type="ARBA" id="ARBA00004141"/>
    </source>
</evidence>
<dbReference type="Proteomes" id="UP001327560">
    <property type="component" value="Chromosome 9"/>
</dbReference>
<organism evidence="7 8">
    <name type="scientific">Canna indica</name>
    <name type="common">Indian-shot</name>
    <dbReference type="NCBI Taxonomy" id="4628"/>
    <lineage>
        <taxon>Eukaryota</taxon>
        <taxon>Viridiplantae</taxon>
        <taxon>Streptophyta</taxon>
        <taxon>Embryophyta</taxon>
        <taxon>Tracheophyta</taxon>
        <taxon>Spermatophyta</taxon>
        <taxon>Magnoliopsida</taxon>
        <taxon>Liliopsida</taxon>
        <taxon>Zingiberales</taxon>
        <taxon>Cannaceae</taxon>
        <taxon>Canna</taxon>
    </lineage>
</organism>
<evidence type="ECO:0000313" key="8">
    <source>
        <dbReference type="Proteomes" id="UP001327560"/>
    </source>
</evidence>
<evidence type="ECO:0000256" key="3">
    <source>
        <dbReference type="ARBA" id="ARBA00022692"/>
    </source>
</evidence>
<sequence>MLPQYLVGEYETRVAGAEKKKLLIPAPIDASSVMQGRSRLNKSRVSWLEQCHILFCRGLKERRHEYLSCIRVIQVIATAIIVGLLWWHPDASTPKELQDQASIISMICNFEINNLVRFFYSLKNST</sequence>
<evidence type="ECO:0000256" key="5">
    <source>
        <dbReference type="ARBA" id="ARBA00023136"/>
    </source>
</evidence>
<gene>
    <name evidence="7" type="ORF">Cni_G27337</name>
</gene>
<dbReference type="PANTHER" id="PTHR48041:SF66">
    <property type="entry name" value="ABC TRANSPORTER G FAMILY MEMBER 22-LIKE ISOFORM X1"/>
    <property type="match status" value="1"/>
</dbReference>
<evidence type="ECO:0000256" key="4">
    <source>
        <dbReference type="ARBA" id="ARBA00022989"/>
    </source>
</evidence>